<evidence type="ECO:0000313" key="2">
    <source>
        <dbReference type="EMBL" id="NXF81884.1"/>
    </source>
</evidence>
<dbReference type="PANTHER" id="PTHR15343:SF0">
    <property type="entry name" value="T-CELL ANTIGEN CD7"/>
    <property type="match status" value="1"/>
</dbReference>
<dbReference type="GO" id="GO:0038023">
    <property type="term" value="F:signaling receptor activity"/>
    <property type="evidence" value="ECO:0007669"/>
    <property type="project" value="InterPro"/>
</dbReference>
<organism evidence="2 3">
    <name type="scientific">Sclerurus mexicanus</name>
    <name type="common">tawny-throated leaftosser</name>
    <dbReference type="NCBI Taxonomy" id="265632"/>
    <lineage>
        <taxon>Eukaryota</taxon>
        <taxon>Metazoa</taxon>
        <taxon>Chordata</taxon>
        <taxon>Craniata</taxon>
        <taxon>Vertebrata</taxon>
        <taxon>Euteleostomi</taxon>
        <taxon>Archelosauria</taxon>
        <taxon>Archosauria</taxon>
        <taxon>Dinosauria</taxon>
        <taxon>Saurischia</taxon>
        <taxon>Theropoda</taxon>
        <taxon>Coelurosauria</taxon>
        <taxon>Aves</taxon>
        <taxon>Neognathae</taxon>
        <taxon>Neoaves</taxon>
        <taxon>Telluraves</taxon>
        <taxon>Australaves</taxon>
        <taxon>Passeriformes</taxon>
        <taxon>Furnariidae</taxon>
        <taxon>Sclerurus</taxon>
    </lineage>
</organism>
<dbReference type="AlphaFoldDB" id="A0A7K8WTC2"/>
<feature type="transmembrane region" description="Helical" evidence="1">
    <location>
        <begin position="92"/>
        <end position="113"/>
    </location>
</feature>
<name>A0A7K8WTC2_9FURN</name>
<dbReference type="Gene3D" id="2.60.40.10">
    <property type="entry name" value="Immunoglobulins"/>
    <property type="match status" value="1"/>
</dbReference>
<proteinExistence type="predicted"/>
<comment type="caution">
    <text evidence="2">The sequence shown here is derived from an EMBL/GenBank/DDBJ whole genome shotgun (WGS) entry which is preliminary data.</text>
</comment>
<keyword evidence="3" id="KW-1185">Reference proteome</keyword>
<dbReference type="GO" id="GO:0016020">
    <property type="term" value="C:membrane"/>
    <property type="evidence" value="ECO:0007669"/>
    <property type="project" value="InterPro"/>
</dbReference>
<evidence type="ECO:0000313" key="3">
    <source>
        <dbReference type="Proteomes" id="UP000588334"/>
    </source>
</evidence>
<dbReference type="InterPro" id="IPR013783">
    <property type="entry name" value="Ig-like_fold"/>
</dbReference>
<dbReference type="PANTHER" id="PTHR15343">
    <property type="entry name" value="CD7"/>
    <property type="match status" value="1"/>
</dbReference>
<accession>A0A7K8WTC2</accession>
<feature type="non-terminal residue" evidence="2">
    <location>
        <position position="1"/>
    </location>
</feature>
<dbReference type="InterPro" id="IPR039090">
    <property type="entry name" value="CD7"/>
</dbReference>
<evidence type="ECO:0000256" key="1">
    <source>
        <dbReference type="SAM" id="Phobius"/>
    </source>
</evidence>
<protein>
    <submittedName>
        <fullName evidence="2">CD7 protein</fullName>
    </submittedName>
</protein>
<dbReference type="OrthoDB" id="9899013at2759"/>
<dbReference type="GO" id="GO:0002250">
    <property type="term" value="P:adaptive immune response"/>
    <property type="evidence" value="ECO:0007669"/>
    <property type="project" value="InterPro"/>
</dbReference>
<dbReference type="SUPFAM" id="SSF48726">
    <property type="entry name" value="Immunoglobulin"/>
    <property type="match status" value="1"/>
</dbReference>
<dbReference type="InterPro" id="IPR036179">
    <property type="entry name" value="Ig-like_dom_sf"/>
</dbReference>
<keyword evidence="1" id="KW-1133">Transmembrane helix</keyword>
<dbReference type="Proteomes" id="UP000588334">
    <property type="component" value="Unassembled WGS sequence"/>
</dbReference>
<feature type="non-terminal residue" evidence="2">
    <location>
        <position position="145"/>
    </location>
</feature>
<reference evidence="2 3" key="1">
    <citation type="submission" date="2019-09" db="EMBL/GenBank/DDBJ databases">
        <title>Bird 10,000 Genomes (B10K) Project - Family phase.</title>
        <authorList>
            <person name="Zhang G."/>
        </authorList>
    </citation>
    <scope>NUCLEOTIDE SEQUENCE [LARGE SCALE GENOMIC DNA]</scope>
    <source>
        <strain evidence="2">B10K-DU-001-03</strain>
        <tissue evidence="2">Muscle</tissue>
    </source>
</reference>
<keyword evidence="1" id="KW-0812">Transmembrane</keyword>
<gene>
    <name evidence="2" type="primary">Cd7</name>
    <name evidence="2" type="ORF">SCLMEX_R02170</name>
</gene>
<sequence>LLKTHVQPELILHVSNLSTTKVLPAFAGRLDYSKGEKQIVITLRKLQKNDTDNYVCAEEIKAAKNTRLLSASGTMVLVKDAEGEQACGCSSWIIYILITVVALLICALVCCTLDRVNIKKYFQKQTPNAVYEDMSYGSRRNTLVR</sequence>
<keyword evidence="1" id="KW-0472">Membrane</keyword>
<dbReference type="EMBL" id="VWZF01006099">
    <property type="protein sequence ID" value="NXF81884.1"/>
    <property type="molecule type" value="Genomic_DNA"/>
</dbReference>